<keyword evidence="1" id="KW-0227">DNA damage</keyword>
<evidence type="ECO:0000313" key="5">
    <source>
        <dbReference type="Proteomes" id="UP001426770"/>
    </source>
</evidence>
<name>A0ABP9WIL0_9MICO</name>
<dbReference type="PANTHER" id="PTHR32182:SF0">
    <property type="entry name" value="DNA REPLICATION AND REPAIR PROTEIN RECF"/>
    <property type="match status" value="1"/>
</dbReference>
<organism evidence="4 5">
    <name type="scientific">Demequina sediminis</name>
    <dbReference type="NCBI Taxonomy" id="1930058"/>
    <lineage>
        <taxon>Bacteria</taxon>
        <taxon>Bacillati</taxon>
        <taxon>Actinomycetota</taxon>
        <taxon>Actinomycetes</taxon>
        <taxon>Micrococcales</taxon>
        <taxon>Demequinaceae</taxon>
        <taxon>Demequina</taxon>
    </lineage>
</organism>
<dbReference type="EMBL" id="BAABRR010000011">
    <property type="protein sequence ID" value="GAA5519652.1"/>
    <property type="molecule type" value="Genomic_DNA"/>
</dbReference>
<dbReference type="InterPro" id="IPR027417">
    <property type="entry name" value="P-loop_NTPase"/>
</dbReference>
<dbReference type="Gene3D" id="3.40.50.300">
    <property type="entry name" value="P-loop containing nucleotide triphosphate hydrolases"/>
    <property type="match status" value="1"/>
</dbReference>
<keyword evidence="2" id="KW-0234">DNA repair</keyword>
<proteinExistence type="predicted"/>
<evidence type="ECO:0008006" key="6">
    <source>
        <dbReference type="Google" id="ProtNLM"/>
    </source>
</evidence>
<accession>A0ABP9WIL0</accession>
<dbReference type="SUPFAM" id="SSF52540">
    <property type="entry name" value="P-loop containing nucleoside triphosphate hydrolases"/>
    <property type="match status" value="1"/>
</dbReference>
<evidence type="ECO:0000256" key="1">
    <source>
        <dbReference type="ARBA" id="ARBA00022763"/>
    </source>
</evidence>
<gene>
    <name evidence="4" type="ORF">Lsed01_02103</name>
</gene>
<dbReference type="RefSeq" id="WP_345380017.1">
    <property type="nucleotide sequence ID" value="NZ_BAABRR010000011.1"/>
</dbReference>
<keyword evidence="3" id="KW-0742">SOS response</keyword>
<dbReference type="PANTHER" id="PTHR32182">
    <property type="entry name" value="DNA REPLICATION AND REPAIR PROTEIN RECF"/>
    <property type="match status" value="1"/>
</dbReference>
<dbReference type="Pfam" id="PF13555">
    <property type="entry name" value="AAA_29"/>
    <property type="match status" value="1"/>
</dbReference>
<protein>
    <recommendedName>
        <fullName evidence="6">AAA family ATPase</fullName>
    </recommendedName>
</protein>
<keyword evidence="5" id="KW-1185">Reference proteome</keyword>
<evidence type="ECO:0000256" key="3">
    <source>
        <dbReference type="ARBA" id="ARBA00023236"/>
    </source>
</evidence>
<dbReference type="CDD" id="cd00267">
    <property type="entry name" value="ABC_ATPase"/>
    <property type="match status" value="1"/>
</dbReference>
<evidence type="ECO:0000313" key="4">
    <source>
        <dbReference type="EMBL" id="GAA5519652.1"/>
    </source>
</evidence>
<sequence>MTAELDLGLGLANAARHPQWRLARVELVNWGTFDGHHGVDVAREGHLFTGASGSGKSSILDAIAAVLTPDKWITFNAAALDQGAGREDRSLVSYVRGAWSKEADEFEDRTVSSYLRGGATWSGILLRFEDLESEPVTLVRLFHARGTGTDKKAVSDACVITRGREGLLDFRDYAARGLEVRQLKAALSPVVVTSGGSHGGFYARMRTLLGISSDNALKLLHKTQAAKNLGTLDTLFRQFMLDLPRTFERADNAVEQFGELREAYEHVVDLRRQADHLRVAVDAAGDFAEASATVVEAERLGELVQRYADQVKRDLAEQALHDAEVAFATTAQDVERTRATASEAHGAWDAARIAAARMGGTEATQLRARIEDASRRVGEVAAEHERFAARLRASGIDVPGSAAEFSELVVAARRELEEPPPSAIEYGLHDAHSAARRAVDHLVTELDALRHRRSNLDAGLLRVREWIAGEVGVPEGSLPFAGELIDVRDEHREWRGAIERVLAPLSTALLVRADMMSAVRRLVDGRHLGVRLVLEEVPLEVEAPPRVSDPSSLVHKVTVADGPYAAYLNRRIGRDFDVACVDGPDGLAAVARGVTRAGLYKRSSHRYEKNDRHAVDDRATWVLGGSNDAKVEVLQERLGAARRELAAREAAVASADRARQVVLERRRTLEDVAAMEYSRLDADQARRAVEALRRELETLVRPDSDLDRALQHEREAQASYEELLVVARAAETAHLRAESERDRYAHILATVAEVDALDPGDAAAVDARFAAVRRSRSIDTIDRTANEVGAALAREVKEAQGRVRAAESRFVAQAATYKATWPAQGADLAADIADRAGFSALLDGIVARGLPDHEGNFQRLLRERSRDTLIHLRDEILGAPRRVEERVEPVNASLLRSPFDAGSHLEIRVKTRRTGEVEDFLADLRAVVDGTWAEETLASAEKRFAVLQRVMTRLGSSQSADRAWRARVLDTREHVTFLARELEADGTVRSVHDSSAGLSGGQRQRLVVFCLAAALRYQLASEDESVPRYGTIVLDEAFDKSDSTYTRMAMDIFVEFGFHMVLATPQKLLQTLEPYLGAVTSVSNPSRRASSMAHVRFETEGE</sequence>
<dbReference type="Pfam" id="PF13558">
    <property type="entry name" value="SbcC_Walker_B"/>
    <property type="match status" value="1"/>
</dbReference>
<comment type="caution">
    <text evidence="4">The sequence shown here is derived from an EMBL/GenBank/DDBJ whole genome shotgun (WGS) entry which is preliminary data.</text>
</comment>
<evidence type="ECO:0000256" key="2">
    <source>
        <dbReference type="ARBA" id="ARBA00023204"/>
    </source>
</evidence>
<reference evidence="4 5" key="1">
    <citation type="submission" date="2024-02" db="EMBL/GenBank/DDBJ databases">
        <title>Lysinimicrobium sediminis NBRC 112286.</title>
        <authorList>
            <person name="Ichikawa N."/>
            <person name="Katano-Makiyama Y."/>
            <person name="Hidaka K."/>
        </authorList>
    </citation>
    <scope>NUCLEOTIDE SEQUENCE [LARGE SCALE GENOMIC DNA]</scope>
    <source>
        <strain evidence="4 5">NBRC 112286</strain>
    </source>
</reference>
<dbReference type="Proteomes" id="UP001426770">
    <property type="component" value="Unassembled WGS sequence"/>
</dbReference>